<sequence length="109" mass="11798">MEDRIRTFGPGAEDTDTDAATPPKSTAGRPNGNVEAWFQSHTGKNGCPLKTENKDAADQRKYVALSREEKEMLVDVASGAAISLRDAHGDILQAIRNSLTNRSVDITVE</sequence>
<reference evidence="2" key="1">
    <citation type="submission" date="2020-08" db="EMBL/GenBank/DDBJ databases">
        <title>Genome public.</title>
        <authorList>
            <person name="Liu C."/>
            <person name="Sun Q."/>
        </authorList>
    </citation>
    <scope>NUCLEOTIDE SEQUENCE</scope>
    <source>
        <strain evidence="2">NSJ-52</strain>
    </source>
</reference>
<evidence type="ECO:0000256" key="1">
    <source>
        <dbReference type="SAM" id="MobiDB-lite"/>
    </source>
</evidence>
<gene>
    <name evidence="2" type="ORF">H8S62_08180</name>
</gene>
<comment type="caution">
    <text evidence="2">The sequence shown here is derived from an EMBL/GenBank/DDBJ whole genome shotgun (WGS) entry which is preliminary data.</text>
</comment>
<name>A0A8J6JCJ1_9FIRM</name>
<protein>
    <submittedName>
        <fullName evidence="2">Uncharacterized protein</fullName>
    </submittedName>
</protein>
<dbReference type="EMBL" id="JACOPQ010000005">
    <property type="protein sequence ID" value="MBC5736991.1"/>
    <property type="molecule type" value="Genomic_DNA"/>
</dbReference>
<accession>A0A8J6JCJ1</accession>
<feature type="region of interest" description="Disordered" evidence="1">
    <location>
        <begin position="1"/>
        <end position="52"/>
    </location>
</feature>
<keyword evidence="3" id="KW-1185">Reference proteome</keyword>
<dbReference type="Proteomes" id="UP000607645">
    <property type="component" value="Unassembled WGS sequence"/>
</dbReference>
<dbReference type="AlphaFoldDB" id="A0A8J6JCJ1"/>
<organism evidence="2 3">
    <name type="scientific">Lawsonibacter faecis</name>
    <dbReference type="NCBI Taxonomy" id="2763052"/>
    <lineage>
        <taxon>Bacteria</taxon>
        <taxon>Bacillati</taxon>
        <taxon>Bacillota</taxon>
        <taxon>Clostridia</taxon>
        <taxon>Eubacteriales</taxon>
        <taxon>Oscillospiraceae</taxon>
        <taxon>Lawsonibacter</taxon>
    </lineage>
</organism>
<dbReference type="RefSeq" id="WP_186918980.1">
    <property type="nucleotide sequence ID" value="NZ_JACOPQ010000005.1"/>
</dbReference>
<evidence type="ECO:0000313" key="2">
    <source>
        <dbReference type="EMBL" id="MBC5736991.1"/>
    </source>
</evidence>
<proteinExistence type="predicted"/>
<evidence type="ECO:0000313" key="3">
    <source>
        <dbReference type="Proteomes" id="UP000607645"/>
    </source>
</evidence>